<dbReference type="PANTHER" id="PTHR13452:SF10">
    <property type="entry name" value="THUMP DOMAIN-CONTAINING PROTEIN 1"/>
    <property type="match status" value="1"/>
</dbReference>
<feature type="domain" description="THUMP" evidence="3">
    <location>
        <begin position="154"/>
        <end position="260"/>
    </location>
</feature>
<dbReference type="FunFam" id="3.30.2300.10:FF:000001">
    <property type="entry name" value="THUMP domain-containing protein 1"/>
    <property type="match status" value="1"/>
</dbReference>
<sequence>MDGNKRKAEHSDGRDDKRQKAGKTNTRGGKKQWQVPRNNHGAVQAKAIQPGDSGIWATCAKGREVKCVGELRDLFSDYADLVYGSALDVGDDAGEDSKDVDIESEIKAEVEGIQKPSAVQLFTSVRLNMQCVVFFKTVSPIEPVSFVKKMCEDAANNSALKHTKTVKRLCPMTLMGQATEEGLTKTAAQVLAPHFHQQPVSSKKYAIRPNLRNHTTLKRDAVIKQIAAMVGPGHVVDLKNYELLIIVEIYQNICGISVVDDSFERLKRFNLAEIFDPTPKESPQESHTTPDTQSEAATDENLAIVEPDARKALA</sequence>
<dbReference type="Gene3D" id="3.30.2300.10">
    <property type="entry name" value="THUMP superfamily"/>
    <property type="match status" value="1"/>
</dbReference>
<organism evidence="4 5">
    <name type="scientific">Elasticomyces elasticus</name>
    <dbReference type="NCBI Taxonomy" id="574655"/>
    <lineage>
        <taxon>Eukaryota</taxon>
        <taxon>Fungi</taxon>
        <taxon>Dikarya</taxon>
        <taxon>Ascomycota</taxon>
        <taxon>Pezizomycotina</taxon>
        <taxon>Dothideomycetes</taxon>
        <taxon>Dothideomycetidae</taxon>
        <taxon>Mycosphaerellales</taxon>
        <taxon>Teratosphaeriaceae</taxon>
        <taxon>Elasticomyces</taxon>
    </lineage>
</organism>
<name>A0AAN7W7J7_9PEZI</name>
<feature type="compositionally biased region" description="Basic and acidic residues" evidence="2">
    <location>
        <begin position="1"/>
        <end position="19"/>
    </location>
</feature>
<evidence type="ECO:0000259" key="3">
    <source>
        <dbReference type="PROSITE" id="PS51165"/>
    </source>
</evidence>
<proteinExistence type="predicted"/>
<evidence type="ECO:0000256" key="1">
    <source>
        <dbReference type="PROSITE-ProRule" id="PRU00529"/>
    </source>
</evidence>
<evidence type="ECO:0000313" key="4">
    <source>
        <dbReference type="EMBL" id="KAK5699886.1"/>
    </source>
</evidence>
<accession>A0AAN7W7J7</accession>
<reference evidence="4" key="1">
    <citation type="submission" date="2023-08" db="EMBL/GenBank/DDBJ databases">
        <title>Black Yeasts Isolated from many extreme environments.</title>
        <authorList>
            <person name="Coleine C."/>
            <person name="Stajich J.E."/>
            <person name="Selbmann L."/>
        </authorList>
    </citation>
    <scope>NUCLEOTIDE SEQUENCE</scope>
    <source>
        <strain evidence="4">CCFEE 5810</strain>
    </source>
</reference>
<dbReference type="InterPro" id="IPR040183">
    <property type="entry name" value="THUMPD1-like"/>
</dbReference>
<dbReference type="GO" id="GO:0006400">
    <property type="term" value="P:tRNA modification"/>
    <property type="evidence" value="ECO:0007669"/>
    <property type="project" value="InterPro"/>
</dbReference>
<dbReference type="PROSITE" id="PS51165">
    <property type="entry name" value="THUMP"/>
    <property type="match status" value="1"/>
</dbReference>
<dbReference type="CDD" id="cd11717">
    <property type="entry name" value="THUMP_THUMPD1_like"/>
    <property type="match status" value="1"/>
</dbReference>
<dbReference type="EMBL" id="JAVRQU010000008">
    <property type="protein sequence ID" value="KAK5699886.1"/>
    <property type="molecule type" value="Genomic_DNA"/>
</dbReference>
<keyword evidence="1" id="KW-0694">RNA-binding</keyword>
<dbReference type="AlphaFoldDB" id="A0AAN7W7J7"/>
<evidence type="ECO:0000313" key="5">
    <source>
        <dbReference type="Proteomes" id="UP001310594"/>
    </source>
</evidence>
<dbReference type="SMART" id="SM00981">
    <property type="entry name" value="THUMP"/>
    <property type="match status" value="1"/>
</dbReference>
<dbReference type="PANTHER" id="PTHR13452">
    <property type="entry name" value="THUMP DOMAIN CONTAINING PROTEIN 1-RELATED"/>
    <property type="match status" value="1"/>
</dbReference>
<gene>
    <name evidence="4" type="ORF">LTR97_006020</name>
</gene>
<dbReference type="GO" id="GO:0003723">
    <property type="term" value="F:RNA binding"/>
    <property type="evidence" value="ECO:0007669"/>
    <property type="project" value="UniProtKB-UniRule"/>
</dbReference>
<dbReference type="Proteomes" id="UP001310594">
    <property type="component" value="Unassembled WGS sequence"/>
</dbReference>
<feature type="region of interest" description="Disordered" evidence="2">
    <location>
        <begin position="276"/>
        <end position="314"/>
    </location>
</feature>
<comment type="caution">
    <text evidence="4">The sequence shown here is derived from an EMBL/GenBank/DDBJ whole genome shotgun (WGS) entry which is preliminary data.</text>
</comment>
<feature type="region of interest" description="Disordered" evidence="2">
    <location>
        <begin position="1"/>
        <end position="37"/>
    </location>
</feature>
<evidence type="ECO:0000256" key="2">
    <source>
        <dbReference type="SAM" id="MobiDB-lite"/>
    </source>
</evidence>
<dbReference type="SUPFAM" id="SSF143437">
    <property type="entry name" value="THUMP domain-like"/>
    <property type="match status" value="1"/>
</dbReference>
<feature type="compositionally biased region" description="Polar residues" evidence="2">
    <location>
        <begin position="285"/>
        <end position="296"/>
    </location>
</feature>
<dbReference type="Pfam" id="PF02926">
    <property type="entry name" value="THUMP"/>
    <property type="match status" value="1"/>
</dbReference>
<protein>
    <recommendedName>
        <fullName evidence="3">THUMP domain-containing protein</fullName>
    </recommendedName>
</protein>
<dbReference type="InterPro" id="IPR004114">
    <property type="entry name" value="THUMP_dom"/>
</dbReference>